<dbReference type="InterPro" id="IPR001680">
    <property type="entry name" value="WD40_rpt"/>
</dbReference>
<protein>
    <recommendedName>
        <fullName evidence="4">Anaphase-promoting complex subunit 4 WD40 domain-containing protein</fullName>
    </recommendedName>
</protein>
<name>A0A6G0WAC1_9STRA</name>
<evidence type="ECO:0000313" key="2">
    <source>
        <dbReference type="EMBL" id="KAF0723821.1"/>
    </source>
</evidence>
<evidence type="ECO:0008006" key="4">
    <source>
        <dbReference type="Google" id="ProtNLM"/>
    </source>
</evidence>
<organism evidence="2 3">
    <name type="scientific">Aphanomyces euteiches</name>
    <dbReference type="NCBI Taxonomy" id="100861"/>
    <lineage>
        <taxon>Eukaryota</taxon>
        <taxon>Sar</taxon>
        <taxon>Stramenopiles</taxon>
        <taxon>Oomycota</taxon>
        <taxon>Saprolegniomycetes</taxon>
        <taxon>Saprolegniales</taxon>
        <taxon>Verrucalvaceae</taxon>
        <taxon>Aphanomyces</taxon>
    </lineage>
</organism>
<dbReference type="Gene3D" id="2.130.10.10">
    <property type="entry name" value="YVTN repeat-like/Quinoprotein amine dehydrogenase"/>
    <property type="match status" value="3"/>
</dbReference>
<evidence type="ECO:0000256" key="1">
    <source>
        <dbReference type="PROSITE-ProRule" id="PRU00221"/>
    </source>
</evidence>
<proteinExistence type="predicted"/>
<dbReference type="PROSITE" id="PS50294">
    <property type="entry name" value="WD_REPEATS_REGION"/>
    <property type="match status" value="3"/>
</dbReference>
<feature type="repeat" description="WD" evidence="1">
    <location>
        <begin position="813"/>
        <end position="844"/>
    </location>
</feature>
<dbReference type="Pfam" id="PF00400">
    <property type="entry name" value="WD40"/>
    <property type="match status" value="4"/>
</dbReference>
<keyword evidence="3" id="KW-1185">Reference proteome</keyword>
<dbReference type="AlphaFoldDB" id="A0A6G0WAC1"/>
<feature type="repeat" description="WD" evidence="1">
    <location>
        <begin position="567"/>
        <end position="598"/>
    </location>
</feature>
<dbReference type="InterPro" id="IPR036322">
    <property type="entry name" value="WD40_repeat_dom_sf"/>
</dbReference>
<dbReference type="SUPFAM" id="SSF50978">
    <property type="entry name" value="WD40 repeat-like"/>
    <property type="match status" value="1"/>
</dbReference>
<evidence type="ECO:0000313" key="3">
    <source>
        <dbReference type="Proteomes" id="UP000481153"/>
    </source>
</evidence>
<sequence length="853" mass="93453">MDPLVHVNFDGTVNFESFSNMTVRPTEWQQWLPDATISCVCASNLYVCAALEYANCVVLRLWPSMSSNPGVDHSIPSMPDGCCKLSGHIERVVCMAIHGDMLCSASSDCILVWRIQRANNQKSLQVTRHMLVDKPQCEASAVEFDASGGLVAIAFQNQIEVLTVQTKAVYMTLEGHLAKITAVRFDPLQPHVLITASEDRTFKVWDLADAKLIYQSAILSAHAILTLAINPATGDICCGFADGTMRFYHKYATEVAVVAIGTFLAKLDKKQQIAEFVDKTLEATQNVVSSLPPWARSQQAIESAQARSLLESPLPEYSELPLADVVEVSCTILAAHFVVQKTQDPLKTTRQGLVVGTTNYAVFVDALSYQVQVVQAFQSTEPVAARIAKQVAFASYVADSRDSICDLWISSAFAPCLTRLQAVLFIQKSPSSSLSILPQSPPPPSSILLLPALQPAVKSATKSAQDKPVTFHTKIKSSGYGPSSLTNKFKRLQTKPKSQKHASRSEEYMTDCRPLTRLLDAKPKWHTGAINRIEYSTHGTHLASASNDHLAQIFSTNSLSSPPLAVLVGHNHYVQSVRWSHSSKYVLTTSADKSARVWCIPSEVASIDLPFTSDVADGSFYYQDKFIVVAHANKLKVMQYFVDAKHAQHKKKSDLERLENHSRTKTVATYTFESLKSITSVACANATLSHLLVVAGSDKSVRIVDAAVGKTARVIPQAHATRAPHSIVLPTPSSYVSHPSHLYDLLLTAACDNSMHLWDIRADNCVLRLGEHANRVHAIGAAFSPCMRYIATGSEEKVTHLYDIRTGRTLDKLRGHTDVVSSVAFHPVKPLLATAAVDGTVRLYGEASQDRYE</sequence>
<gene>
    <name evidence="2" type="ORF">Ae201684_017395</name>
</gene>
<accession>A0A6G0WAC1</accession>
<reference evidence="2 3" key="1">
    <citation type="submission" date="2019-07" db="EMBL/GenBank/DDBJ databases">
        <title>Genomics analysis of Aphanomyces spp. identifies a new class of oomycete effector associated with host adaptation.</title>
        <authorList>
            <person name="Gaulin E."/>
        </authorList>
    </citation>
    <scope>NUCLEOTIDE SEQUENCE [LARGE SCALE GENOMIC DNA]</scope>
    <source>
        <strain evidence="2 3">ATCC 201684</strain>
    </source>
</reference>
<dbReference type="InterPro" id="IPR042411">
    <property type="entry name" value="WDR27"/>
</dbReference>
<dbReference type="PANTHER" id="PTHR44525">
    <property type="entry name" value="WD REPEAT-CONTAINING PROTEIN 27"/>
    <property type="match status" value="1"/>
</dbReference>
<keyword evidence="1" id="KW-0853">WD repeat</keyword>
<feature type="repeat" description="WD" evidence="1">
    <location>
        <begin position="173"/>
        <end position="215"/>
    </location>
</feature>
<dbReference type="PANTHER" id="PTHR44525:SF1">
    <property type="entry name" value="WD REPEAT-CONTAINING PROTEIN 27"/>
    <property type="match status" value="1"/>
</dbReference>
<comment type="caution">
    <text evidence="2">The sequence shown here is derived from an EMBL/GenBank/DDBJ whole genome shotgun (WGS) entry which is preliminary data.</text>
</comment>
<dbReference type="Proteomes" id="UP000481153">
    <property type="component" value="Unassembled WGS sequence"/>
</dbReference>
<dbReference type="SMART" id="SM00320">
    <property type="entry name" value="WD40"/>
    <property type="match status" value="9"/>
</dbReference>
<dbReference type="VEuPathDB" id="FungiDB:AeMF1_018246"/>
<dbReference type="PROSITE" id="PS50082">
    <property type="entry name" value="WD_REPEATS_2"/>
    <property type="match status" value="3"/>
</dbReference>
<dbReference type="EMBL" id="VJMJ01000295">
    <property type="protein sequence ID" value="KAF0723821.1"/>
    <property type="molecule type" value="Genomic_DNA"/>
</dbReference>
<dbReference type="InterPro" id="IPR015943">
    <property type="entry name" value="WD40/YVTN_repeat-like_dom_sf"/>
</dbReference>